<dbReference type="GO" id="GO:0007266">
    <property type="term" value="P:Rho protein signal transduction"/>
    <property type="evidence" value="ECO:0007669"/>
    <property type="project" value="TreeGrafter"/>
</dbReference>
<dbReference type="GO" id="GO:0050770">
    <property type="term" value="P:regulation of axonogenesis"/>
    <property type="evidence" value="ECO:0007669"/>
    <property type="project" value="TreeGrafter"/>
</dbReference>
<dbReference type="InterPro" id="IPR051978">
    <property type="entry name" value="Rho-GAP_domain"/>
</dbReference>
<keyword evidence="2" id="KW-1185">Reference proteome</keyword>
<dbReference type="GO" id="GO:0008361">
    <property type="term" value="P:regulation of cell size"/>
    <property type="evidence" value="ECO:0007669"/>
    <property type="project" value="TreeGrafter"/>
</dbReference>
<sequence length="85" mass="9270">KNAVMQRTVTVSVIGVSGREAVKGSKGVGKSLICNRFVRGDFDDFFPEHCSVLSQVCHLASTSSSDIDITMYLTRLNLFDELAIS</sequence>
<dbReference type="PANTHER" id="PTHR46005">
    <property type="entry name" value="RHO GTPASE-ACTIVATING PROTEIN 190"/>
    <property type="match status" value="1"/>
</dbReference>
<dbReference type="GO" id="GO:0005829">
    <property type="term" value="C:cytosol"/>
    <property type="evidence" value="ECO:0007669"/>
    <property type="project" value="TreeGrafter"/>
</dbReference>
<gene>
    <name evidence="1" type="ORF">NECAME_19226</name>
</gene>
<dbReference type="PANTHER" id="PTHR46005:SF4">
    <property type="entry name" value="RHO GTPASE-ACTIVATING PROTEIN 190"/>
    <property type="match status" value="1"/>
</dbReference>
<dbReference type="Proteomes" id="UP000053676">
    <property type="component" value="Unassembled WGS sequence"/>
</dbReference>
<dbReference type="GO" id="GO:0005096">
    <property type="term" value="F:GTPase activator activity"/>
    <property type="evidence" value="ECO:0007669"/>
    <property type="project" value="TreeGrafter"/>
</dbReference>
<protein>
    <submittedName>
        <fullName evidence="1">Uncharacterized protein</fullName>
    </submittedName>
</protein>
<accession>W2SPQ4</accession>
<organism evidence="1 2">
    <name type="scientific">Necator americanus</name>
    <name type="common">Human hookworm</name>
    <dbReference type="NCBI Taxonomy" id="51031"/>
    <lineage>
        <taxon>Eukaryota</taxon>
        <taxon>Metazoa</taxon>
        <taxon>Ecdysozoa</taxon>
        <taxon>Nematoda</taxon>
        <taxon>Chromadorea</taxon>
        <taxon>Rhabditida</taxon>
        <taxon>Rhabditina</taxon>
        <taxon>Rhabditomorpha</taxon>
        <taxon>Strongyloidea</taxon>
        <taxon>Ancylostomatidae</taxon>
        <taxon>Bunostominae</taxon>
        <taxon>Necator</taxon>
    </lineage>
</organism>
<reference evidence="2" key="1">
    <citation type="journal article" date="2014" name="Nat. Genet.">
        <title>Genome of the human hookworm Necator americanus.</title>
        <authorList>
            <person name="Tang Y.T."/>
            <person name="Gao X."/>
            <person name="Rosa B.A."/>
            <person name="Abubucker S."/>
            <person name="Hallsworth-Pepin K."/>
            <person name="Martin J."/>
            <person name="Tyagi R."/>
            <person name="Heizer E."/>
            <person name="Zhang X."/>
            <person name="Bhonagiri-Palsikar V."/>
            <person name="Minx P."/>
            <person name="Warren W.C."/>
            <person name="Wang Q."/>
            <person name="Zhan B."/>
            <person name="Hotez P.J."/>
            <person name="Sternberg P.W."/>
            <person name="Dougall A."/>
            <person name="Gaze S.T."/>
            <person name="Mulvenna J."/>
            <person name="Sotillo J."/>
            <person name="Ranganathan S."/>
            <person name="Rabelo E.M."/>
            <person name="Wilson R.K."/>
            <person name="Felgner P.L."/>
            <person name="Bethony J."/>
            <person name="Hawdon J.M."/>
            <person name="Gasser R.B."/>
            <person name="Loukas A."/>
            <person name="Mitreva M."/>
        </authorList>
    </citation>
    <scope>NUCLEOTIDE SEQUENCE [LARGE SCALE GENOMIC DNA]</scope>
</reference>
<proteinExistence type="predicted"/>
<dbReference type="Gene3D" id="3.40.50.300">
    <property type="entry name" value="P-loop containing nucleotide triphosphate hydrolases"/>
    <property type="match status" value="1"/>
</dbReference>
<dbReference type="AlphaFoldDB" id="W2SPQ4"/>
<evidence type="ECO:0000313" key="2">
    <source>
        <dbReference type="Proteomes" id="UP000053676"/>
    </source>
</evidence>
<dbReference type="InterPro" id="IPR027417">
    <property type="entry name" value="P-loop_NTPase"/>
</dbReference>
<dbReference type="KEGG" id="nai:NECAME_19226"/>
<dbReference type="OrthoDB" id="9994905at2759"/>
<dbReference type="STRING" id="51031.W2SPQ4"/>
<feature type="non-terminal residue" evidence="1">
    <location>
        <position position="1"/>
    </location>
</feature>
<dbReference type="EMBL" id="KI667325">
    <property type="protein sequence ID" value="ETN71679.1"/>
    <property type="molecule type" value="Genomic_DNA"/>
</dbReference>
<name>W2SPQ4_NECAM</name>
<evidence type="ECO:0000313" key="1">
    <source>
        <dbReference type="EMBL" id="ETN71679.1"/>
    </source>
</evidence>